<evidence type="ECO:0000313" key="1">
    <source>
        <dbReference type="EMBL" id="OLY79576.1"/>
    </source>
</evidence>
<dbReference type="EMBL" id="LSSL01004282">
    <property type="protein sequence ID" value="OLY79576.1"/>
    <property type="molecule type" value="Genomic_DNA"/>
</dbReference>
<keyword evidence="2" id="KW-1185">Reference proteome</keyword>
<sequence length="81" mass="9012">MDSVLMPIGCYGCENFGIVEARVKPIQAKIDKAIRIIANVGKSATMKRLPFNTGMTSWLTCSARWIKKICVQNLKGEQKLP</sequence>
<dbReference type="STRING" id="133383.A0A1R0GRS1"/>
<dbReference type="Proteomes" id="UP000187455">
    <property type="component" value="Unassembled WGS sequence"/>
</dbReference>
<protein>
    <submittedName>
        <fullName evidence="1">Uncharacterized protein</fullName>
    </submittedName>
</protein>
<dbReference type="OrthoDB" id="3269595at2759"/>
<proteinExistence type="predicted"/>
<dbReference type="AlphaFoldDB" id="A0A1R0GRS1"/>
<organism evidence="1 2">
    <name type="scientific">Smittium mucronatum</name>
    <dbReference type="NCBI Taxonomy" id="133383"/>
    <lineage>
        <taxon>Eukaryota</taxon>
        <taxon>Fungi</taxon>
        <taxon>Fungi incertae sedis</taxon>
        <taxon>Zoopagomycota</taxon>
        <taxon>Kickxellomycotina</taxon>
        <taxon>Harpellomycetes</taxon>
        <taxon>Harpellales</taxon>
        <taxon>Legeriomycetaceae</taxon>
        <taxon>Smittium</taxon>
    </lineage>
</organism>
<reference evidence="1 2" key="1">
    <citation type="journal article" date="2016" name="Mol. Biol. Evol.">
        <title>Genome-Wide Survey of Gut Fungi (Harpellales) Reveals the First Horizontally Transferred Ubiquitin Gene from a Mosquito Host.</title>
        <authorList>
            <person name="Wang Y."/>
            <person name="White M.M."/>
            <person name="Kvist S."/>
            <person name="Moncalvo J.M."/>
        </authorList>
    </citation>
    <scope>NUCLEOTIDE SEQUENCE [LARGE SCALE GENOMIC DNA]</scope>
    <source>
        <strain evidence="1 2">ALG-7-W6</strain>
    </source>
</reference>
<name>A0A1R0GRS1_9FUNG</name>
<accession>A0A1R0GRS1</accession>
<comment type="caution">
    <text evidence="1">The sequence shown here is derived from an EMBL/GenBank/DDBJ whole genome shotgun (WGS) entry which is preliminary data.</text>
</comment>
<gene>
    <name evidence="1" type="ORF">AYI68_g6351</name>
</gene>
<evidence type="ECO:0000313" key="2">
    <source>
        <dbReference type="Proteomes" id="UP000187455"/>
    </source>
</evidence>